<dbReference type="Proteomes" id="UP000190961">
    <property type="component" value="Unassembled WGS sequence"/>
</dbReference>
<dbReference type="Pfam" id="PF22633">
    <property type="entry name" value="F5_F8_type_C_2"/>
    <property type="match status" value="1"/>
</dbReference>
<comment type="similarity">
    <text evidence="1">Belongs to the glycosyl hydrolase 16 family.</text>
</comment>
<dbReference type="PROSITE" id="PS50022">
    <property type="entry name" value="FA58C_3"/>
    <property type="match status" value="1"/>
</dbReference>
<name>A0A1T5LS83_9BACT</name>
<dbReference type="InterPro" id="IPR008979">
    <property type="entry name" value="Galactose-bd-like_sf"/>
</dbReference>
<dbReference type="InterPro" id="IPR013783">
    <property type="entry name" value="Ig-like_fold"/>
</dbReference>
<keyword evidence="6" id="KW-1185">Reference proteome</keyword>
<dbReference type="InterPro" id="IPR000421">
    <property type="entry name" value="FA58C"/>
</dbReference>
<dbReference type="InterPro" id="IPR000757">
    <property type="entry name" value="Beta-glucanase-like"/>
</dbReference>
<reference evidence="5 6" key="1">
    <citation type="submission" date="2017-02" db="EMBL/GenBank/DDBJ databases">
        <authorList>
            <person name="Peterson S.W."/>
        </authorList>
    </citation>
    <scope>NUCLEOTIDE SEQUENCE [LARGE SCALE GENOMIC DNA]</scope>
    <source>
        <strain evidence="5 6">DSM 25262</strain>
    </source>
</reference>
<dbReference type="Pfam" id="PF00722">
    <property type="entry name" value="Glyco_hydro_16"/>
    <property type="match status" value="1"/>
</dbReference>
<dbReference type="Pfam" id="PF18962">
    <property type="entry name" value="Por_Secre_tail"/>
    <property type="match status" value="1"/>
</dbReference>
<dbReference type="PROSITE" id="PS51762">
    <property type="entry name" value="GH16_2"/>
    <property type="match status" value="1"/>
</dbReference>
<dbReference type="Gene3D" id="2.60.120.430">
    <property type="entry name" value="Galactose-binding lectin"/>
    <property type="match status" value="1"/>
</dbReference>
<dbReference type="InterPro" id="IPR026444">
    <property type="entry name" value="Secre_tail"/>
</dbReference>
<evidence type="ECO:0000313" key="5">
    <source>
        <dbReference type="EMBL" id="SKC78780.1"/>
    </source>
</evidence>
<keyword evidence="2" id="KW-0732">Signal</keyword>
<feature type="domain" description="GH16" evidence="4">
    <location>
        <begin position="35"/>
        <end position="280"/>
    </location>
</feature>
<evidence type="ECO:0000256" key="1">
    <source>
        <dbReference type="ARBA" id="ARBA00006865"/>
    </source>
</evidence>
<dbReference type="CDD" id="cd08023">
    <property type="entry name" value="GH16_laminarinase_like"/>
    <property type="match status" value="1"/>
</dbReference>
<protein>
    <submittedName>
        <fullName evidence="5">Por secretion system C-terminal sorting domain-containing protein</fullName>
    </submittedName>
</protein>
<feature type="domain" description="F5/8 type C" evidence="3">
    <location>
        <begin position="540"/>
        <end position="677"/>
    </location>
</feature>
<dbReference type="SUPFAM" id="SSF49785">
    <property type="entry name" value="Galactose-binding domain-like"/>
    <property type="match status" value="2"/>
</dbReference>
<dbReference type="SUPFAM" id="SSF49899">
    <property type="entry name" value="Concanavalin A-like lectins/glucanases"/>
    <property type="match status" value="1"/>
</dbReference>
<feature type="signal peptide" evidence="2">
    <location>
        <begin position="1"/>
        <end position="28"/>
    </location>
</feature>
<feature type="chain" id="PRO_5013001850" evidence="2">
    <location>
        <begin position="29"/>
        <end position="876"/>
    </location>
</feature>
<dbReference type="GO" id="GO:0004553">
    <property type="term" value="F:hydrolase activity, hydrolyzing O-glycosyl compounds"/>
    <property type="evidence" value="ECO:0007669"/>
    <property type="project" value="InterPro"/>
</dbReference>
<dbReference type="NCBIfam" id="TIGR04183">
    <property type="entry name" value="Por_Secre_tail"/>
    <property type="match status" value="1"/>
</dbReference>
<evidence type="ECO:0000313" key="6">
    <source>
        <dbReference type="Proteomes" id="UP000190961"/>
    </source>
</evidence>
<evidence type="ECO:0000256" key="2">
    <source>
        <dbReference type="SAM" id="SignalP"/>
    </source>
</evidence>
<dbReference type="PANTHER" id="PTHR10963:SF55">
    <property type="entry name" value="GLYCOSIDE HYDROLASE FAMILY 16 PROTEIN"/>
    <property type="match status" value="1"/>
</dbReference>
<proteinExistence type="inferred from homology"/>
<dbReference type="OrthoDB" id="9776255at2"/>
<dbReference type="Gene3D" id="2.60.120.200">
    <property type="match status" value="1"/>
</dbReference>
<dbReference type="InterPro" id="IPR013320">
    <property type="entry name" value="ConA-like_dom_sf"/>
</dbReference>
<organism evidence="5 6">
    <name type="scientific">Ohtaekwangia koreensis</name>
    <dbReference type="NCBI Taxonomy" id="688867"/>
    <lineage>
        <taxon>Bacteria</taxon>
        <taxon>Pseudomonadati</taxon>
        <taxon>Bacteroidota</taxon>
        <taxon>Cytophagia</taxon>
        <taxon>Cytophagales</taxon>
        <taxon>Fulvivirgaceae</taxon>
        <taxon>Ohtaekwangia</taxon>
    </lineage>
</organism>
<dbReference type="PANTHER" id="PTHR10963">
    <property type="entry name" value="GLYCOSYL HYDROLASE-RELATED"/>
    <property type="match status" value="1"/>
</dbReference>
<evidence type="ECO:0000259" key="4">
    <source>
        <dbReference type="PROSITE" id="PS51762"/>
    </source>
</evidence>
<gene>
    <name evidence="5" type="ORF">SAMN05660236_3812</name>
</gene>
<dbReference type="Gene3D" id="2.60.120.260">
    <property type="entry name" value="Galactose-binding domain-like"/>
    <property type="match status" value="1"/>
</dbReference>
<evidence type="ECO:0000259" key="3">
    <source>
        <dbReference type="PROSITE" id="PS50022"/>
    </source>
</evidence>
<dbReference type="RefSeq" id="WP_143785817.1">
    <property type="nucleotide sequence ID" value="NZ_FUZU01000002.1"/>
</dbReference>
<dbReference type="GO" id="GO:0005975">
    <property type="term" value="P:carbohydrate metabolic process"/>
    <property type="evidence" value="ECO:0007669"/>
    <property type="project" value="InterPro"/>
</dbReference>
<accession>A0A1T5LS83</accession>
<dbReference type="InterPro" id="IPR050546">
    <property type="entry name" value="Glycosyl_Hydrlase_16"/>
</dbReference>
<dbReference type="Pfam" id="PF17957">
    <property type="entry name" value="Big_7"/>
    <property type="match status" value="1"/>
</dbReference>
<dbReference type="STRING" id="688867.SAMN05660236_3812"/>
<sequence length="876" mass="94481">MKNCYTRMLLKKMCLILMLCFSAVLINAQTLVWEDNFDGPSIDGNKWTYDFGDGCERGLCGWGNSELQYYTSRTDNARVENGNLVIEAKRETFLTREFTSARLKTEGRMHFKYGTLEARIKVPSLANGLWPAYWMLGTTGNWPANGEIDMMEMGSAAAIAAGVANRRAGAAVHWDYQGSQADFGEDYTSPTDLTSGYHIYKLTWDAQYIRVYIDNIEFFDFAISDIAGGSLDEFHIPHYLILNLAVGGSYTGVMSAAGITAPLPGKMEIDYIKLYQNSGSSLYVGSANAQAGTFGVYTETTPVNNALTYGVDANLYLWNNLTPITATPYEGSQVMAYRANAGAWFGLGVATDYKNMSSFSGGNLKFHMKTSSTATFKVGISTAFGDSWINFVNGGQQYGLVRDGNWHEVTIPFSAFYNLDLYSVKQMFMVVADPPAANVDIFIDNIYYSGGAVVNQPPTVSITSPSAGASFAQGQAITINATAADANGSVTKVEFLADGIKIGEDTSSPYTFSWSGAAAGNRILTARAIDNGNASTTSSSVSITVNVAATNLALNKAVTVSSSENTTLSGAAAVDGNASTRWSSAFSDPQWLYVDLGASYAVNRVKITWEAAYGKDYQVQVSSNASSWTTIKTITNNTTLVNDHSGLSGTGRYIRIYGTARGTVYGYSIFELEIYGTPGTTSTVCTGTATNGDYSYEVSTTGGTVNWKFIPLAPIQGSTLAILYVKIGNGGYAGYPMTASGSNFTYSQVQSSGSALTFYYTYRVGNTTTERNSSANPHTYTVGTTCSAGARNAAQEETQQLALESPVEIYPNPVEHELRVKGIQEAPVRITDMTGKEIMQGNLRGGAMEISPLHAGVYIAIIQSKKGMVVKRFIKR</sequence>
<dbReference type="EMBL" id="FUZU01000002">
    <property type="protein sequence ID" value="SKC78780.1"/>
    <property type="molecule type" value="Genomic_DNA"/>
</dbReference>
<dbReference type="AlphaFoldDB" id="A0A1T5LS83"/>
<dbReference type="Gene3D" id="2.60.40.10">
    <property type="entry name" value="Immunoglobulins"/>
    <property type="match status" value="1"/>
</dbReference>